<dbReference type="PROSITE" id="PS50076">
    <property type="entry name" value="DNAJ_2"/>
    <property type="match status" value="1"/>
</dbReference>
<dbReference type="PANTHER" id="PTHR44240">
    <property type="entry name" value="DNAJ DOMAIN (PROKARYOTIC HEAT SHOCK PROTEIN)-RELATED"/>
    <property type="match status" value="1"/>
</dbReference>
<dbReference type="EMBL" id="CM017325">
    <property type="protein sequence ID" value="KAE8057257.1"/>
    <property type="molecule type" value="Genomic_DNA"/>
</dbReference>
<dbReference type="OrthoDB" id="445556at2759"/>
<accession>A0A5N6RBQ2</accession>
<evidence type="ECO:0000259" key="1">
    <source>
        <dbReference type="PROSITE" id="PS50076"/>
    </source>
</evidence>
<protein>
    <recommendedName>
        <fullName evidence="1">J domain-containing protein</fullName>
    </recommendedName>
</protein>
<organism evidence="2 3">
    <name type="scientific">Carpinus fangiana</name>
    <dbReference type="NCBI Taxonomy" id="176857"/>
    <lineage>
        <taxon>Eukaryota</taxon>
        <taxon>Viridiplantae</taxon>
        <taxon>Streptophyta</taxon>
        <taxon>Embryophyta</taxon>
        <taxon>Tracheophyta</taxon>
        <taxon>Spermatophyta</taxon>
        <taxon>Magnoliopsida</taxon>
        <taxon>eudicotyledons</taxon>
        <taxon>Gunneridae</taxon>
        <taxon>Pentapetalae</taxon>
        <taxon>rosids</taxon>
        <taxon>fabids</taxon>
        <taxon>Fagales</taxon>
        <taxon>Betulaceae</taxon>
        <taxon>Carpinus</taxon>
    </lineage>
</organism>
<feature type="domain" description="J" evidence="1">
    <location>
        <begin position="60"/>
        <end position="128"/>
    </location>
</feature>
<dbReference type="PROSITE" id="PS00636">
    <property type="entry name" value="DNAJ_1"/>
    <property type="match status" value="1"/>
</dbReference>
<sequence length="167" mass="18345">MISTYSSLSSSAHFIAPKVINIGGHRSSPNSVKFRAPPISAACTSTAERAVSRSTSTASSLYEVLGIQMGATSHEIKTAYRRLARVVHPDVAAKGQRSQTSGCEFMKVHEAYATLSDPERRADYDRVLYSSRRKVNYPMAMSMSTATTMGSGFAGHTRRKWETDQCW</sequence>
<dbReference type="Gene3D" id="1.10.287.110">
    <property type="entry name" value="DnaJ domain"/>
    <property type="match status" value="1"/>
</dbReference>
<reference evidence="2 3" key="1">
    <citation type="submission" date="2019-06" db="EMBL/GenBank/DDBJ databases">
        <title>A chromosomal-level reference genome of Carpinus fangiana (Coryloideae, Betulaceae).</title>
        <authorList>
            <person name="Yang X."/>
            <person name="Wang Z."/>
            <person name="Zhang L."/>
            <person name="Hao G."/>
            <person name="Liu J."/>
            <person name="Yang Y."/>
        </authorList>
    </citation>
    <scope>NUCLEOTIDE SEQUENCE [LARGE SCALE GENOMIC DNA]</scope>
    <source>
        <strain evidence="2">Cfa_2016G</strain>
        <tissue evidence="2">Leaf</tissue>
    </source>
</reference>
<dbReference type="CDD" id="cd06257">
    <property type="entry name" value="DnaJ"/>
    <property type="match status" value="1"/>
</dbReference>
<name>A0A5N6RBQ2_9ROSI</name>
<dbReference type="SMART" id="SM00271">
    <property type="entry name" value="DnaJ"/>
    <property type="match status" value="1"/>
</dbReference>
<dbReference type="AlphaFoldDB" id="A0A5N6RBQ2"/>
<keyword evidence="3" id="KW-1185">Reference proteome</keyword>
<dbReference type="Proteomes" id="UP000327013">
    <property type="component" value="Chromosome 5"/>
</dbReference>
<dbReference type="InterPro" id="IPR001623">
    <property type="entry name" value="DnaJ_domain"/>
</dbReference>
<evidence type="ECO:0000313" key="3">
    <source>
        <dbReference type="Proteomes" id="UP000327013"/>
    </source>
</evidence>
<dbReference type="InterPro" id="IPR018253">
    <property type="entry name" value="DnaJ_domain_CS"/>
</dbReference>
<dbReference type="SUPFAM" id="SSF46565">
    <property type="entry name" value="Chaperone J-domain"/>
    <property type="match status" value="1"/>
</dbReference>
<dbReference type="InterPro" id="IPR052276">
    <property type="entry name" value="Diphthamide-biosynth_chaperone"/>
</dbReference>
<proteinExistence type="predicted"/>
<evidence type="ECO:0000313" key="2">
    <source>
        <dbReference type="EMBL" id="KAE8057257.1"/>
    </source>
</evidence>
<dbReference type="PRINTS" id="PR00625">
    <property type="entry name" value="JDOMAIN"/>
</dbReference>
<dbReference type="InterPro" id="IPR036869">
    <property type="entry name" value="J_dom_sf"/>
</dbReference>
<gene>
    <name evidence="2" type="ORF">FH972_013963</name>
</gene>
<dbReference type="PANTHER" id="PTHR44240:SF22">
    <property type="entry name" value="CHAPERONE PROTEIN DNAJ 11, CHLOROPLASTIC-LIKE"/>
    <property type="match status" value="1"/>
</dbReference>
<dbReference type="Pfam" id="PF00226">
    <property type="entry name" value="DnaJ"/>
    <property type="match status" value="1"/>
</dbReference>